<dbReference type="SUPFAM" id="SSF52047">
    <property type="entry name" value="RNI-like"/>
    <property type="match status" value="1"/>
</dbReference>
<dbReference type="InterPro" id="IPR055414">
    <property type="entry name" value="LRR_R13L4/SHOC2-like"/>
</dbReference>
<evidence type="ECO:0000256" key="1">
    <source>
        <dbReference type="ARBA" id="ARBA00022614"/>
    </source>
</evidence>
<dbReference type="EMBL" id="JAFMYW010000001">
    <property type="protein sequence ID" value="MBO0948065.1"/>
    <property type="molecule type" value="Genomic_DNA"/>
</dbReference>
<evidence type="ECO:0000259" key="3">
    <source>
        <dbReference type="Pfam" id="PF23598"/>
    </source>
</evidence>
<feature type="domain" description="Disease resistance R13L4/SHOC-2-like LRR" evidence="3">
    <location>
        <begin position="494"/>
        <end position="576"/>
    </location>
</feature>
<dbReference type="SMART" id="SM00364">
    <property type="entry name" value="LRR_BAC"/>
    <property type="match status" value="6"/>
</dbReference>
<dbReference type="RefSeq" id="WP_207327983.1">
    <property type="nucleotide sequence ID" value="NZ_JAFMYW010000001.1"/>
</dbReference>
<feature type="domain" description="Disease resistance R13L4/SHOC-2-like LRR" evidence="3">
    <location>
        <begin position="342"/>
        <end position="442"/>
    </location>
</feature>
<dbReference type="InterPro" id="IPR050216">
    <property type="entry name" value="LRR_domain-containing"/>
</dbReference>
<dbReference type="Pfam" id="PF23598">
    <property type="entry name" value="LRR_14"/>
    <property type="match status" value="2"/>
</dbReference>
<dbReference type="InterPro" id="IPR003591">
    <property type="entry name" value="Leu-rich_rpt_typical-subtyp"/>
</dbReference>
<comment type="caution">
    <text evidence="4">The sequence shown here is derived from an EMBL/GenBank/DDBJ whole genome shotgun (WGS) entry which is preliminary data.</text>
</comment>
<name>A0ABS3JDI4_9BACT</name>
<reference evidence="4 5" key="1">
    <citation type="submission" date="2021-03" db="EMBL/GenBank/DDBJ databases">
        <title>Fibrella sp. HMF5405 genome sequencing and assembly.</title>
        <authorList>
            <person name="Kang H."/>
            <person name="Kim H."/>
            <person name="Bae S."/>
            <person name="Joh K."/>
        </authorList>
    </citation>
    <scope>NUCLEOTIDE SEQUENCE [LARGE SCALE GENOMIC DNA]</scope>
    <source>
        <strain evidence="4 5">HMF5405</strain>
    </source>
</reference>
<evidence type="ECO:0000256" key="2">
    <source>
        <dbReference type="ARBA" id="ARBA00022737"/>
    </source>
</evidence>
<accession>A0ABS3JDI4</accession>
<dbReference type="PROSITE" id="PS51450">
    <property type="entry name" value="LRR"/>
    <property type="match status" value="1"/>
</dbReference>
<evidence type="ECO:0000313" key="4">
    <source>
        <dbReference type="EMBL" id="MBO0948065.1"/>
    </source>
</evidence>
<keyword evidence="2" id="KW-0677">Repeat</keyword>
<dbReference type="SUPFAM" id="SSF52058">
    <property type="entry name" value="L domain-like"/>
    <property type="match status" value="2"/>
</dbReference>
<evidence type="ECO:0000313" key="5">
    <source>
        <dbReference type="Proteomes" id="UP000664628"/>
    </source>
</evidence>
<dbReference type="InterPro" id="IPR001611">
    <property type="entry name" value="Leu-rich_rpt"/>
</dbReference>
<keyword evidence="1" id="KW-0433">Leucine-rich repeat</keyword>
<dbReference type="InterPro" id="IPR032675">
    <property type="entry name" value="LRR_dom_sf"/>
</dbReference>
<keyword evidence="5" id="KW-1185">Reference proteome</keyword>
<sequence length="800" mass="88119">MQGYRGNNCQRQWATYLIGLLTICLPDFSIAQQLTEQHLPWYIPQRSAPSRYIGSSAIIEYTSLQDLAEKLAQRTDGPYHLSIKLDKNPPAYWQQLRAIPPATSLAIELADSVMTDTLVAILASWNSLKRLDITGITGPRSYTIVTNAKGEKVFGSSIYTKRLSATGWGKLRSVQEVLISNEIDLNQAATVLRQLPALESLTIRQFLDRTIQNVPVEFAGLERLRKLTVSGGISWNYKQTFSALPDLDELVITDPDIRELNAGLPYLTKLTCLQITVFGRSTALHQLRLGGLTNLQSLYVMSRSQSAISLDSTLTGLTTLRRLSIEQTKLKSFPVSLLTNKKLTYLSMPDADLETIPDQIDQLPALEELILDNNPLHRLPAALGKLSRLNRLSVSKCELDSLPAAIGQLASLTGLSLNSNVLTALPASMGQLSQLRQLNVAMNQLTELPVELGTLPNLETIAAFWNKIARFPAGFSRVRDLYLTDNLLTELPAALGTLTHLRTLMVDNNQISSLPAGIGQLDSLQTLGIGGNPLTALPNSIGGLRRLNRLDLGMSQIRELPETIGGLTSLTSVSLKDMPLTRLPASIGAWRQVRQALFRLPQLESLPEEVGQWQHLESLTIESDRLLVLPEKLTDCQQLGYLSVTGKRLIGLPESIGKLISLSQITLDGRADSLSGQGIGKFTMLPAGIVNCKALTSLLVLNQQQFDGIEGMQLVERLPGLRYLSFVNCGLTELTGISWKKLQAFTVNLSRNRISQLPAGILDMPQLEQLNLSETNLPGPLNQFFFRRSELVQAFKKVSE</sequence>
<proteinExistence type="predicted"/>
<gene>
    <name evidence="4" type="ORF">J2I46_05690</name>
</gene>
<dbReference type="Proteomes" id="UP000664628">
    <property type="component" value="Unassembled WGS sequence"/>
</dbReference>
<dbReference type="PANTHER" id="PTHR48051">
    <property type="match status" value="1"/>
</dbReference>
<dbReference type="SMART" id="SM00369">
    <property type="entry name" value="LRR_TYP"/>
    <property type="match status" value="10"/>
</dbReference>
<dbReference type="Gene3D" id="3.80.10.10">
    <property type="entry name" value="Ribonuclease Inhibitor"/>
    <property type="match status" value="3"/>
</dbReference>
<dbReference type="PANTHER" id="PTHR48051:SF1">
    <property type="entry name" value="RAS SUPPRESSOR PROTEIN 1"/>
    <property type="match status" value="1"/>
</dbReference>
<organism evidence="4 5">
    <name type="scientific">Fibrella forsythiae</name>
    <dbReference type="NCBI Taxonomy" id="2817061"/>
    <lineage>
        <taxon>Bacteria</taxon>
        <taxon>Pseudomonadati</taxon>
        <taxon>Bacteroidota</taxon>
        <taxon>Cytophagia</taxon>
        <taxon>Cytophagales</taxon>
        <taxon>Spirosomataceae</taxon>
        <taxon>Fibrella</taxon>
    </lineage>
</organism>
<protein>
    <recommendedName>
        <fullName evidence="3">Disease resistance R13L4/SHOC-2-like LRR domain-containing protein</fullName>
    </recommendedName>
</protein>